<sequence>MDDASDGFGIGRTSAPLLSIQYTTAKSSPFSAAATACALFSVRALALSLPLLRSVLVQLRWAVVDDRRRGGSSSSSSLSQMTDRGMSVAGLGLGFLGSMNGGLRGASGGVGRHGRGGGSEVARRGRRRPAGGRQSAGRANGGGERLLHLANGGVEGGFWVARPAAPEMSEYQNVVGGRLKLKGKALDVKEGGVKKKKKKKQHREESSQISQEELHEVDKVGEEEGNPHPDYDHLTPAERRYMEQKQKIDMQKMAKVANKSHRDRIQDFNQYLANLSEHYDIPKRHLAATGSRTPATWDTVDDGTRTINGDDLFSDASL</sequence>
<evidence type="ECO:0000313" key="2">
    <source>
        <dbReference type="EMBL" id="KAF8664932.1"/>
    </source>
</evidence>
<keyword evidence="3" id="KW-1185">Reference proteome</keyword>
<feature type="compositionally biased region" description="Basic and acidic residues" evidence="1">
    <location>
        <begin position="202"/>
        <end position="234"/>
    </location>
</feature>
<dbReference type="GO" id="GO:0005730">
    <property type="term" value="C:nucleolus"/>
    <property type="evidence" value="ECO:0007669"/>
    <property type="project" value="TreeGrafter"/>
</dbReference>
<proteinExistence type="predicted"/>
<dbReference type="PANTHER" id="PTHR13282:SF6">
    <property type="entry name" value="PROTEIN FAM32A"/>
    <property type="match status" value="1"/>
</dbReference>
<feature type="compositionally biased region" description="Gly residues" evidence="1">
    <location>
        <begin position="106"/>
        <end position="119"/>
    </location>
</feature>
<evidence type="ECO:0000313" key="3">
    <source>
        <dbReference type="Proteomes" id="UP000636709"/>
    </source>
</evidence>
<dbReference type="PANTHER" id="PTHR13282">
    <property type="entry name" value="PROTEIN FAM32A"/>
    <property type="match status" value="1"/>
</dbReference>
<feature type="region of interest" description="Disordered" evidence="1">
    <location>
        <begin position="190"/>
        <end position="234"/>
    </location>
</feature>
<gene>
    <name evidence="2" type="ORF">HU200_054250</name>
</gene>
<comment type="caution">
    <text evidence="2">The sequence shown here is derived from an EMBL/GenBank/DDBJ whole genome shotgun (WGS) entry which is preliminary data.</text>
</comment>
<dbReference type="EMBL" id="JACEFO010002346">
    <property type="protein sequence ID" value="KAF8664932.1"/>
    <property type="molecule type" value="Genomic_DNA"/>
</dbReference>
<dbReference type="OrthoDB" id="205403at2759"/>
<protein>
    <submittedName>
        <fullName evidence="2">Uncharacterized protein</fullName>
    </submittedName>
</protein>
<dbReference type="Pfam" id="PF08555">
    <property type="entry name" value="FAM32A"/>
    <property type="match status" value="1"/>
</dbReference>
<name>A0A835AIX2_9POAL</name>
<accession>A0A835AIX2</accession>
<reference evidence="2" key="1">
    <citation type="submission" date="2020-07" db="EMBL/GenBank/DDBJ databases">
        <title>Genome sequence and genetic diversity analysis of an under-domesticated orphan crop, white fonio (Digitaria exilis).</title>
        <authorList>
            <person name="Bennetzen J.L."/>
            <person name="Chen S."/>
            <person name="Ma X."/>
            <person name="Wang X."/>
            <person name="Yssel A.E.J."/>
            <person name="Chaluvadi S.R."/>
            <person name="Johnson M."/>
            <person name="Gangashetty P."/>
            <person name="Hamidou F."/>
            <person name="Sanogo M.D."/>
            <person name="Zwaenepoel A."/>
            <person name="Wallace J."/>
            <person name="Van De Peer Y."/>
            <person name="Van Deynze A."/>
        </authorList>
    </citation>
    <scope>NUCLEOTIDE SEQUENCE</scope>
    <source>
        <tissue evidence="2">Leaves</tissue>
    </source>
</reference>
<feature type="region of interest" description="Disordered" evidence="1">
    <location>
        <begin position="106"/>
        <end position="144"/>
    </location>
</feature>
<dbReference type="AlphaFoldDB" id="A0A835AIX2"/>
<organism evidence="2 3">
    <name type="scientific">Digitaria exilis</name>
    <dbReference type="NCBI Taxonomy" id="1010633"/>
    <lineage>
        <taxon>Eukaryota</taxon>
        <taxon>Viridiplantae</taxon>
        <taxon>Streptophyta</taxon>
        <taxon>Embryophyta</taxon>
        <taxon>Tracheophyta</taxon>
        <taxon>Spermatophyta</taxon>
        <taxon>Magnoliopsida</taxon>
        <taxon>Liliopsida</taxon>
        <taxon>Poales</taxon>
        <taxon>Poaceae</taxon>
        <taxon>PACMAD clade</taxon>
        <taxon>Panicoideae</taxon>
        <taxon>Panicodae</taxon>
        <taxon>Paniceae</taxon>
        <taxon>Anthephorinae</taxon>
        <taxon>Digitaria</taxon>
    </lineage>
</organism>
<dbReference type="Proteomes" id="UP000636709">
    <property type="component" value="Unassembled WGS sequence"/>
</dbReference>
<evidence type="ECO:0000256" key="1">
    <source>
        <dbReference type="SAM" id="MobiDB-lite"/>
    </source>
</evidence>
<dbReference type="InterPro" id="IPR013865">
    <property type="entry name" value="FAM32A"/>
</dbReference>